<sequence>MYRTKPPLNVTRYNLTSFAITLNELTPGLKEMLPPTDSRLRPDQRHLENGDYEKSNLEKQWFYKPL</sequence>
<name>A0A8X8ASI9_BRACI</name>
<dbReference type="GO" id="GO:0016020">
    <property type="term" value="C:membrane"/>
    <property type="evidence" value="ECO:0007669"/>
    <property type="project" value="TreeGrafter"/>
</dbReference>
<proteinExistence type="predicted"/>
<dbReference type="EMBL" id="JAAMPC010000005">
    <property type="protein sequence ID" value="KAG2310447.1"/>
    <property type="molecule type" value="Genomic_DNA"/>
</dbReference>
<organism evidence="1 2">
    <name type="scientific">Brassica carinata</name>
    <name type="common">Ethiopian mustard</name>
    <name type="synonym">Abyssinian cabbage</name>
    <dbReference type="NCBI Taxonomy" id="52824"/>
    <lineage>
        <taxon>Eukaryota</taxon>
        <taxon>Viridiplantae</taxon>
        <taxon>Streptophyta</taxon>
        <taxon>Embryophyta</taxon>
        <taxon>Tracheophyta</taxon>
        <taxon>Spermatophyta</taxon>
        <taxon>Magnoliopsida</taxon>
        <taxon>eudicotyledons</taxon>
        <taxon>Gunneridae</taxon>
        <taxon>Pentapetalae</taxon>
        <taxon>rosids</taxon>
        <taxon>malvids</taxon>
        <taxon>Brassicales</taxon>
        <taxon>Brassicaceae</taxon>
        <taxon>Brassiceae</taxon>
        <taxon>Brassica</taxon>
    </lineage>
</organism>
<dbReference type="PANTHER" id="PTHR10972">
    <property type="entry name" value="OXYSTEROL-BINDING PROTEIN-RELATED"/>
    <property type="match status" value="1"/>
</dbReference>
<evidence type="ECO:0000313" key="2">
    <source>
        <dbReference type="Proteomes" id="UP000886595"/>
    </source>
</evidence>
<dbReference type="InterPro" id="IPR037239">
    <property type="entry name" value="OSBP_sf"/>
</dbReference>
<dbReference type="Pfam" id="PF01237">
    <property type="entry name" value="Oxysterol_BP"/>
    <property type="match status" value="1"/>
</dbReference>
<keyword evidence="2" id="KW-1185">Reference proteome</keyword>
<dbReference type="GO" id="GO:0032934">
    <property type="term" value="F:sterol binding"/>
    <property type="evidence" value="ECO:0007669"/>
    <property type="project" value="TreeGrafter"/>
</dbReference>
<reference evidence="1 2" key="1">
    <citation type="submission" date="2020-02" db="EMBL/GenBank/DDBJ databases">
        <authorList>
            <person name="Ma Q."/>
            <person name="Huang Y."/>
            <person name="Song X."/>
            <person name="Pei D."/>
        </authorList>
    </citation>
    <scope>NUCLEOTIDE SEQUENCE [LARGE SCALE GENOMIC DNA]</scope>
    <source>
        <strain evidence="1">Sxm20200214</strain>
        <tissue evidence="1">Leaf</tissue>
    </source>
</reference>
<dbReference type="PANTHER" id="PTHR10972:SF88">
    <property type="entry name" value="OXYSTEROL-BINDING PROTEIN-RELATED PROTEIN 2B"/>
    <property type="match status" value="1"/>
</dbReference>
<dbReference type="InterPro" id="IPR000648">
    <property type="entry name" value="Oxysterol-bd"/>
</dbReference>
<protein>
    <submittedName>
        <fullName evidence="1">Uncharacterized protein</fullName>
    </submittedName>
</protein>
<comment type="caution">
    <text evidence="1">The sequence shown here is derived from an EMBL/GenBank/DDBJ whole genome shotgun (WGS) entry which is preliminary data.</text>
</comment>
<dbReference type="OrthoDB" id="1695750at2759"/>
<accession>A0A8X8ASI9</accession>
<dbReference type="Proteomes" id="UP000886595">
    <property type="component" value="Unassembled WGS sequence"/>
</dbReference>
<dbReference type="GO" id="GO:0005829">
    <property type="term" value="C:cytosol"/>
    <property type="evidence" value="ECO:0007669"/>
    <property type="project" value="TreeGrafter"/>
</dbReference>
<dbReference type="SUPFAM" id="SSF144000">
    <property type="entry name" value="Oxysterol-binding protein-like"/>
    <property type="match status" value="1"/>
</dbReference>
<evidence type="ECO:0000313" key="1">
    <source>
        <dbReference type="EMBL" id="KAG2310447.1"/>
    </source>
</evidence>
<gene>
    <name evidence="1" type="ORF">Bca52824_022004</name>
</gene>
<dbReference type="AlphaFoldDB" id="A0A8X8ASI9"/>